<dbReference type="Proteomes" id="UP001206925">
    <property type="component" value="Unassembled WGS sequence"/>
</dbReference>
<dbReference type="AlphaFoldDB" id="A0AAD5GP88"/>
<dbReference type="EMBL" id="JAMZMK010006871">
    <property type="protein sequence ID" value="KAI7746953.1"/>
    <property type="molecule type" value="Genomic_DNA"/>
</dbReference>
<proteinExistence type="predicted"/>
<feature type="non-terminal residue" evidence="1">
    <location>
        <position position="155"/>
    </location>
</feature>
<gene>
    <name evidence="1" type="ORF">M8C21_005926</name>
</gene>
<evidence type="ECO:0000313" key="2">
    <source>
        <dbReference type="Proteomes" id="UP001206925"/>
    </source>
</evidence>
<sequence>VMLKKIVKKMEKNVQFGSLVHWATHGPRVWLLHLHNFKGRFQLAFVLHTCCDTWIPSLVSSFNISSLPTINDLIIPIFTFTSSSTIITLIYCGFKFPTVVDFQSSKLNQIADLKTSWLATEAFIKVLCSPPGYDGINVGVLSQLNHSKEASERIV</sequence>
<accession>A0AAD5GP88</accession>
<reference evidence="1" key="1">
    <citation type="submission" date="2022-06" db="EMBL/GenBank/DDBJ databases">
        <title>Uncovering the hologenomic basis of an extraordinary plant invasion.</title>
        <authorList>
            <person name="Bieker V.C."/>
            <person name="Martin M.D."/>
            <person name="Gilbert T."/>
            <person name="Hodgins K."/>
            <person name="Battlay P."/>
            <person name="Petersen B."/>
            <person name="Wilson J."/>
        </authorList>
    </citation>
    <scope>NUCLEOTIDE SEQUENCE</scope>
    <source>
        <strain evidence="1">AA19_3_7</strain>
        <tissue evidence="1">Leaf</tissue>
    </source>
</reference>
<protein>
    <submittedName>
        <fullName evidence="1">Uncharacterized protein</fullName>
    </submittedName>
</protein>
<keyword evidence="2" id="KW-1185">Reference proteome</keyword>
<evidence type="ECO:0000313" key="1">
    <source>
        <dbReference type="EMBL" id="KAI7746953.1"/>
    </source>
</evidence>
<comment type="caution">
    <text evidence="1">The sequence shown here is derived from an EMBL/GenBank/DDBJ whole genome shotgun (WGS) entry which is preliminary data.</text>
</comment>
<organism evidence="1 2">
    <name type="scientific">Ambrosia artemisiifolia</name>
    <name type="common">Common ragweed</name>
    <dbReference type="NCBI Taxonomy" id="4212"/>
    <lineage>
        <taxon>Eukaryota</taxon>
        <taxon>Viridiplantae</taxon>
        <taxon>Streptophyta</taxon>
        <taxon>Embryophyta</taxon>
        <taxon>Tracheophyta</taxon>
        <taxon>Spermatophyta</taxon>
        <taxon>Magnoliopsida</taxon>
        <taxon>eudicotyledons</taxon>
        <taxon>Gunneridae</taxon>
        <taxon>Pentapetalae</taxon>
        <taxon>asterids</taxon>
        <taxon>campanulids</taxon>
        <taxon>Asterales</taxon>
        <taxon>Asteraceae</taxon>
        <taxon>Asteroideae</taxon>
        <taxon>Heliantheae alliance</taxon>
        <taxon>Heliantheae</taxon>
        <taxon>Ambrosia</taxon>
    </lineage>
</organism>
<name>A0AAD5GP88_AMBAR</name>